<dbReference type="OrthoDB" id="190848at2"/>
<evidence type="ECO:0008006" key="3">
    <source>
        <dbReference type="Google" id="ProtNLM"/>
    </source>
</evidence>
<evidence type="ECO:0000313" key="1">
    <source>
        <dbReference type="EMBL" id="PTX63606.1"/>
    </source>
</evidence>
<dbReference type="RefSeq" id="WP_108112995.1">
    <property type="nucleotide sequence ID" value="NZ_QBKT01000001.1"/>
</dbReference>
<comment type="caution">
    <text evidence="1">The sequence shown here is derived from an EMBL/GenBank/DDBJ whole genome shotgun (WGS) entry which is preliminary data.</text>
</comment>
<organism evidence="1 2">
    <name type="scientific">Kordia periserrulae</name>
    <dbReference type="NCBI Taxonomy" id="701523"/>
    <lineage>
        <taxon>Bacteria</taxon>
        <taxon>Pseudomonadati</taxon>
        <taxon>Bacteroidota</taxon>
        <taxon>Flavobacteriia</taxon>
        <taxon>Flavobacteriales</taxon>
        <taxon>Flavobacteriaceae</taxon>
        <taxon>Kordia</taxon>
    </lineage>
</organism>
<dbReference type="AlphaFoldDB" id="A0A2T6C5P8"/>
<gene>
    <name evidence="1" type="ORF">C8N46_101207</name>
</gene>
<evidence type="ECO:0000313" key="2">
    <source>
        <dbReference type="Proteomes" id="UP000244090"/>
    </source>
</evidence>
<reference evidence="1 2" key="1">
    <citation type="submission" date="2018-04" db="EMBL/GenBank/DDBJ databases">
        <title>Genomic Encyclopedia of Archaeal and Bacterial Type Strains, Phase II (KMG-II): from individual species to whole genera.</title>
        <authorList>
            <person name="Goeker M."/>
        </authorList>
    </citation>
    <scope>NUCLEOTIDE SEQUENCE [LARGE SCALE GENOMIC DNA]</scope>
    <source>
        <strain evidence="1 2">DSM 25731</strain>
    </source>
</reference>
<name>A0A2T6C5P8_9FLAO</name>
<keyword evidence="2" id="KW-1185">Reference proteome</keyword>
<dbReference type="Proteomes" id="UP000244090">
    <property type="component" value="Unassembled WGS sequence"/>
</dbReference>
<dbReference type="Pfam" id="PF11185">
    <property type="entry name" value="DUF2971"/>
    <property type="match status" value="1"/>
</dbReference>
<protein>
    <recommendedName>
        <fullName evidence="3">DUF2971 domain-containing protein</fullName>
    </recommendedName>
</protein>
<dbReference type="EMBL" id="QBKT01000001">
    <property type="protein sequence ID" value="PTX63606.1"/>
    <property type="molecule type" value="Genomic_DNA"/>
</dbReference>
<dbReference type="InterPro" id="IPR021352">
    <property type="entry name" value="DUF2971"/>
</dbReference>
<sequence length="282" mass="33737">MNRIDDIFNSDEIIYHYTKTQTAYEYILHTKKLKLSERKTSNDPIENIQNRVIALSSYGYEDTPVANAEDADYVKKFILNKIKNSRQLCFCKNNDNPELKKHLILPSEYYGFLKPRMWDQYGDKYKGVCLVFDKSELKSNNQHIFSKDVKYINYEEFFRKITNIDLNQLYAIGVDEYCNQYLKRIINFSFLKHKDYSGENEFRFLSFSNEDNYLNIGNSLKAIVVSRKELSEFANKWFIKYTRDNNIQLFYIDWDYDGFRLISKKDFDNQVKELAKLTTETE</sequence>
<proteinExistence type="predicted"/>
<accession>A0A2T6C5P8</accession>